<organism evidence="1 2">
    <name type="scientific">Cohnella terricola</name>
    <dbReference type="NCBI Taxonomy" id="1289167"/>
    <lineage>
        <taxon>Bacteria</taxon>
        <taxon>Bacillati</taxon>
        <taxon>Bacillota</taxon>
        <taxon>Bacilli</taxon>
        <taxon>Bacillales</taxon>
        <taxon>Paenibacillaceae</taxon>
        <taxon>Cohnella</taxon>
    </lineage>
</organism>
<dbReference type="RefSeq" id="WP_144706341.1">
    <property type="nucleotide sequence ID" value="NZ_VNJJ01000017.1"/>
</dbReference>
<reference evidence="1 2" key="1">
    <citation type="submission" date="2019-07" db="EMBL/GenBank/DDBJ databases">
        <authorList>
            <person name="Kim J."/>
        </authorList>
    </citation>
    <scope>NUCLEOTIDE SEQUENCE [LARGE SCALE GENOMIC DNA]</scope>
    <source>
        <strain evidence="1 2">G13</strain>
    </source>
</reference>
<name>A0A559J8T1_9BACL</name>
<dbReference type="InterPro" id="IPR053804">
    <property type="entry name" value="DUF6960"/>
</dbReference>
<dbReference type="Pfam" id="PF22283">
    <property type="entry name" value="DUF6960"/>
    <property type="match status" value="1"/>
</dbReference>
<proteinExistence type="predicted"/>
<gene>
    <name evidence="1" type="ORF">FPZ45_21440</name>
</gene>
<evidence type="ECO:0000313" key="2">
    <source>
        <dbReference type="Proteomes" id="UP000316330"/>
    </source>
</evidence>
<dbReference type="Proteomes" id="UP000316330">
    <property type="component" value="Unassembled WGS sequence"/>
</dbReference>
<dbReference type="EMBL" id="VNJJ01000017">
    <property type="protein sequence ID" value="TVX96272.1"/>
    <property type="molecule type" value="Genomic_DNA"/>
</dbReference>
<dbReference type="AlphaFoldDB" id="A0A559J8T1"/>
<evidence type="ECO:0000313" key="1">
    <source>
        <dbReference type="EMBL" id="TVX96272.1"/>
    </source>
</evidence>
<dbReference type="OrthoDB" id="6638246at2"/>
<keyword evidence="2" id="KW-1185">Reference proteome</keyword>
<accession>A0A559J8T1</accession>
<sequence>MKDLINTWGLYPWFNEDGGELIHPEDIRQFTPNNTKVFHCIGLEDEYMILQSATAQFRVNPENYKRLNVPLYRFRDQIVTNDQERIGEIHEIEWHYRDKEFIYYISVEGVNKTRRYKEHELKRYE</sequence>
<protein>
    <submittedName>
        <fullName evidence="1">Uncharacterized protein</fullName>
    </submittedName>
</protein>
<comment type="caution">
    <text evidence="1">The sequence shown here is derived from an EMBL/GenBank/DDBJ whole genome shotgun (WGS) entry which is preliminary data.</text>
</comment>